<evidence type="ECO:0000313" key="3">
    <source>
        <dbReference type="Proteomes" id="UP000249165"/>
    </source>
</evidence>
<organism evidence="2 3">
    <name type="scientific">Salipiger aestuarii</name>
    <dbReference type="NCBI Taxonomy" id="568098"/>
    <lineage>
        <taxon>Bacteria</taxon>
        <taxon>Pseudomonadati</taxon>
        <taxon>Pseudomonadota</taxon>
        <taxon>Alphaproteobacteria</taxon>
        <taxon>Rhodobacterales</taxon>
        <taxon>Roseobacteraceae</taxon>
        <taxon>Salipiger</taxon>
    </lineage>
</organism>
<evidence type="ECO:0000313" key="2">
    <source>
        <dbReference type="EMBL" id="RAK18155.1"/>
    </source>
</evidence>
<dbReference type="RefSeq" id="WP_111550280.1">
    <property type="nucleotide sequence ID" value="NZ_LIQE01000017.1"/>
</dbReference>
<keyword evidence="3" id="KW-1185">Reference proteome</keyword>
<dbReference type="Proteomes" id="UP000249165">
    <property type="component" value="Unassembled WGS sequence"/>
</dbReference>
<dbReference type="AlphaFoldDB" id="A0A327YE70"/>
<dbReference type="Gene3D" id="1.10.3680.10">
    <property type="entry name" value="TerB-like"/>
    <property type="match status" value="1"/>
</dbReference>
<proteinExistence type="predicted"/>
<gene>
    <name evidence="2" type="ORF">ATI53_101451</name>
</gene>
<name>A0A327YE70_9RHOB</name>
<dbReference type="CDD" id="cd07313">
    <property type="entry name" value="terB_like_2"/>
    <property type="match status" value="1"/>
</dbReference>
<accession>A0A327YE70</accession>
<feature type="domain" description="Co-chaperone DjlA N-terminal" evidence="1">
    <location>
        <begin position="27"/>
        <end position="139"/>
    </location>
</feature>
<reference evidence="2 3" key="1">
    <citation type="submission" date="2018-06" db="EMBL/GenBank/DDBJ databases">
        <title>Genomic Encyclopedia of Archaeal and Bacterial Type Strains, Phase II (KMG-II): from individual species to whole genera.</title>
        <authorList>
            <person name="Goeker M."/>
        </authorList>
    </citation>
    <scope>NUCLEOTIDE SEQUENCE [LARGE SCALE GENOMIC DNA]</scope>
    <source>
        <strain evidence="2 3">DSM 22011</strain>
    </source>
</reference>
<protein>
    <submittedName>
        <fullName evidence="2">Putative tellurite resistance protein B-like protein</fullName>
    </submittedName>
</protein>
<dbReference type="OrthoDB" id="5402150at2"/>
<dbReference type="Pfam" id="PF05099">
    <property type="entry name" value="TerB"/>
    <property type="match status" value="1"/>
</dbReference>
<comment type="caution">
    <text evidence="2">The sequence shown here is derived from an EMBL/GenBank/DDBJ whole genome shotgun (WGS) entry which is preliminary data.</text>
</comment>
<evidence type="ECO:0000259" key="1">
    <source>
        <dbReference type="Pfam" id="PF05099"/>
    </source>
</evidence>
<dbReference type="InterPro" id="IPR007791">
    <property type="entry name" value="DjlA_N"/>
</dbReference>
<sequence>MFERLKAMLHLGKRPDRPLPDLDASHALGALLVKVALADHGYLFEEIEQIDRTLARAMGLDPVRAARMRAACEKLAKDGPDAATMAAHIREAVPLAQRRAAAEALWDVVHADGVTGTDEAAMVARIEEHLGLGDNALEAERLRMLDTL</sequence>
<dbReference type="EMBL" id="QLMG01000014">
    <property type="protein sequence ID" value="RAK18155.1"/>
    <property type="molecule type" value="Genomic_DNA"/>
</dbReference>
<dbReference type="InterPro" id="IPR029024">
    <property type="entry name" value="TerB-like"/>
</dbReference>
<dbReference type="SUPFAM" id="SSF158682">
    <property type="entry name" value="TerB-like"/>
    <property type="match status" value="1"/>
</dbReference>